<feature type="transmembrane region" description="Helical" evidence="6">
    <location>
        <begin position="52"/>
        <end position="74"/>
    </location>
</feature>
<reference evidence="8 9" key="1">
    <citation type="journal article" date="2021" name="Nat. Commun.">
        <title>Genetic determinants of endophytism in the Arabidopsis root mycobiome.</title>
        <authorList>
            <person name="Mesny F."/>
            <person name="Miyauchi S."/>
            <person name="Thiergart T."/>
            <person name="Pickel B."/>
            <person name="Atanasova L."/>
            <person name="Karlsson M."/>
            <person name="Huettel B."/>
            <person name="Barry K.W."/>
            <person name="Haridas S."/>
            <person name="Chen C."/>
            <person name="Bauer D."/>
            <person name="Andreopoulos W."/>
            <person name="Pangilinan J."/>
            <person name="LaButti K."/>
            <person name="Riley R."/>
            <person name="Lipzen A."/>
            <person name="Clum A."/>
            <person name="Drula E."/>
            <person name="Henrissat B."/>
            <person name="Kohler A."/>
            <person name="Grigoriev I.V."/>
            <person name="Martin F.M."/>
            <person name="Hacquard S."/>
        </authorList>
    </citation>
    <scope>NUCLEOTIDE SEQUENCE [LARGE SCALE GENOMIC DNA]</scope>
    <source>
        <strain evidence="8 9">MPI-SDFR-AT-0080</strain>
    </source>
</reference>
<comment type="caution">
    <text evidence="8">The sequence shown here is derived from an EMBL/GenBank/DDBJ whole genome shotgun (WGS) entry which is preliminary data.</text>
</comment>
<feature type="transmembrane region" description="Helical" evidence="6">
    <location>
        <begin position="130"/>
        <end position="151"/>
    </location>
</feature>
<name>A0ABQ8FQR7_9PEZI</name>
<keyword evidence="3 6" id="KW-1133">Transmembrane helix</keyword>
<sequence>MASASTSLAAIPTPSGWGLLELIITLLVLTWVTVIVRTTVRIKINALGLDDWLMIVGLITFSITCSLVILTVYHGAGARAAQLSDYDNMQGRKWFVHAQLIYCLTTIPIKCSICVSLLRIATKPGFKYVLYAIMGITVISSGVFLIVILTYCRPFAASWGGAEGTCGAPTTNANIGYFYSAECILTDWTLAVLPAFMLHDVQLKRRTKVSVSVILAMGAFASTATIVRLRYLVLYNDPAEFLYGVAPIAVWSLVEEGVGIVAGSLAPLRPLFKYIPFLRSSAGGGSSSEGGRARSGSGFGFKAFSGERRSAHRKGSVKMGNLVITSAAYDPEHAANREAYGDADSQKHILKETDVVVVTSDVRGSQKVQKKAQRQYY</sequence>
<organism evidence="8 9">
    <name type="scientific">Macrophomina phaseolina</name>
    <dbReference type="NCBI Taxonomy" id="35725"/>
    <lineage>
        <taxon>Eukaryota</taxon>
        <taxon>Fungi</taxon>
        <taxon>Dikarya</taxon>
        <taxon>Ascomycota</taxon>
        <taxon>Pezizomycotina</taxon>
        <taxon>Dothideomycetes</taxon>
        <taxon>Dothideomycetes incertae sedis</taxon>
        <taxon>Botryosphaeriales</taxon>
        <taxon>Botryosphaeriaceae</taxon>
        <taxon>Macrophomina</taxon>
    </lineage>
</organism>
<evidence type="ECO:0000256" key="5">
    <source>
        <dbReference type="ARBA" id="ARBA00038359"/>
    </source>
</evidence>
<dbReference type="EMBL" id="JAGTJR010000083">
    <property type="protein sequence ID" value="KAH7014004.1"/>
    <property type="molecule type" value="Genomic_DNA"/>
</dbReference>
<evidence type="ECO:0000256" key="4">
    <source>
        <dbReference type="ARBA" id="ARBA00023136"/>
    </source>
</evidence>
<feature type="transmembrane region" description="Helical" evidence="6">
    <location>
        <begin position="94"/>
        <end position="118"/>
    </location>
</feature>
<feature type="transmembrane region" description="Helical" evidence="6">
    <location>
        <begin position="241"/>
        <end position="266"/>
    </location>
</feature>
<gene>
    <name evidence="8" type="ORF">B0J12DRAFT_611383</name>
</gene>
<feature type="transmembrane region" description="Helical" evidence="6">
    <location>
        <begin position="177"/>
        <end position="197"/>
    </location>
</feature>
<keyword evidence="2 6" id="KW-0812">Transmembrane</keyword>
<evidence type="ECO:0000256" key="3">
    <source>
        <dbReference type="ARBA" id="ARBA00022989"/>
    </source>
</evidence>
<comment type="similarity">
    <text evidence="5">Belongs to the SAT4 family.</text>
</comment>
<keyword evidence="9" id="KW-1185">Reference proteome</keyword>
<dbReference type="PANTHER" id="PTHR33048:SF21">
    <property type="entry name" value="INTEGRAL MEMBRANE PROTEIN"/>
    <property type="match status" value="1"/>
</dbReference>
<accession>A0ABQ8FQR7</accession>
<dbReference type="Proteomes" id="UP000774617">
    <property type="component" value="Unassembled WGS sequence"/>
</dbReference>
<dbReference type="PANTHER" id="PTHR33048">
    <property type="entry name" value="PTH11-LIKE INTEGRAL MEMBRANE PROTEIN (AFU_ORTHOLOGUE AFUA_5G11245)"/>
    <property type="match status" value="1"/>
</dbReference>
<dbReference type="Pfam" id="PF20684">
    <property type="entry name" value="Fung_rhodopsin"/>
    <property type="match status" value="1"/>
</dbReference>
<evidence type="ECO:0000313" key="8">
    <source>
        <dbReference type="EMBL" id="KAH7014004.1"/>
    </source>
</evidence>
<protein>
    <recommendedName>
        <fullName evidence="7">Rhodopsin domain-containing protein</fullName>
    </recommendedName>
</protein>
<dbReference type="InterPro" id="IPR049326">
    <property type="entry name" value="Rhodopsin_dom_fungi"/>
</dbReference>
<evidence type="ECO:0000256" key="2">
    <source>
        <dbReference type="ARBA" id="ARBA00022692"/>
    </source>
</evidence>
<feature type="transmembrane region" description="Helical" evidence="6">
    <location>
        <begin position="20"/>
        <end position="40"/>
    </location>
</feature>
<evidence type="ECO:0000256" key="6">
    <source>
        <dbReference type="SAM" id="Phobius"/>
    </source>
</evidence>
<dbReference type="InterPro" id="IPR052337">
    <property type="entry name" value="SAT4-like"/>
</dbReference>
<feature type="domain" description="Rhodopsin" evidence="7">
    <location>
        <begin position="37"/>
        <end position="273"/>
    </location>
</feature>
<proteinExistence type="inferred from homology"/>
<comment type="subcellular location">
    <subcellularLocation>
        <location evidence="1">Membrane</location>
        <topology evidence="1">Multi-pass membrane protein</topology>
    </subcellularLocation>
</comment>
<evidence type="ECO:0000256" key="1">
    <source>
        <dbReference type="ARBA" id="ARBA00004141"/>
    </source>
</evidence>
<keyword evidence="4 6" id="KW-0472">Membrane</keyword>
<feature type="transmembrane region" description="Helical" evidence="6">
    <location>
        <begin position="209"/>
        <end position="229"/>
    </location>
</feature>
<evidence type="ECO:0000313" key="9">
    <source>
        <dbReference type="Proteomes" id="UP000774617"/>
    </source>
</evidence>
<evidence type="ECO:0000259" key="7">
    <source>
        <dbReference type="Pfam" id="PF20684"/>
    </source>
</evidence>